<proteinExistence type="predicted"/>
<dbReference type="STRING" id="888741.HMPREF9098_1611"/>
<dbReference type="AlphaFoldDB" id="F0F0H6"/>
<evidence type="ECO:0000313" key="1">
    <source>
        <dbReference type="EMBL" id="EGC16930.1"/>
    </source>
</evidence>
<dbReference type="Gene3D" id="3.40.50.300">
    <property type="entry name" value="P-loop containing nucleotide triphosphate hydrolases"/>
    <property type="match status" value="1"/>
</dbReference>
<dbReference type="EMBL" id="AEWV01000029">
    <property type="protein sequence ID" value="EGC16930.1"/>
    <property type="molecule type" value="Genomic_DNA"/>
</dbReference>
<feature type="non-terminal residue" evidence="1">
    <location>
        <position position="376"/>
    </location>
</feature>
<comment type="caution">
    <text evidence="1">The sequence shown here is derived from an EMBL/GenBank/DDBJ whole genome shotgun (WGS) entry which is preliminary data.</text>
</comment>
<protein>
    <submittedName>
        <fullName evidence="1">Uncharacterized protein</fullName>
    </submittedName>
</protein>
<organism evidence="1 2">
    <name type="scientific">Kingella denitrificans ATCC 33394</name>
    <dbReference type="NCBI Taxonomy" id="888741"/>
    <lineage>
        <taxon>Bacteria</taxon>
        <taxon>Pseudomonadati</taxon>
        <taxon>Pseudomonadota</taxon>
        <taxon>Betaproteobacteria</taxon>
        <taxon>Neisseriales</taxon>
        <taxon>Neisseriaceae</taxon>
        <taxon>Kingella</taxon>
    </lineage>
</organism>
<gene>
    <name evidence="1" type="ORF">HMPREF9098_1611</name>
</gene>
<dbReference type="Proteomes" id="UP000004088">
    <property type="component" value="Unassembled WGS sequence"/>
</dbReference>
<dbReference type="HOGENOM" id="CLU_736751_0_0_4"/>
<keyword evidence="2" id="KW-1185">Reference proteome</keyword>
<dbReference type="Pfam" id="PF13671">
    <property type="entry name" value="AAA_33"/>
    <property type="match status" value="1"/>
</dbReference>
<reference evidence="1 2" key="1">
    <citation type="submission" date="2011-01" db="EMBL/GenBank/DDBJ databases">
        <authorList>
            <person name="Muzny D."/>
            <person name="Qin X."/>
            <person name="Deng J."/>
            <person name="Jiang H."/>
            <person name="Liu Y."/>
            <person name="Qu J."/>
            <person name="Song X.-Z."/>
            <person name="Zhang L."/>
            <person name="Thornton R."/>
            <person name="Coyle M."/>
            <person name="Francisco L."/>
            <person name="Jackson L."/>
            <person name="Javaid M."/>
            <person name="Korchina V."/>
            <person name="Kovar C."/>
            <person name="Mata R."/>
            <person name="Mathew T."/>
            <person name="Ngo R."/>
            <person name="Nguyen L."/>
            <person name="Nguyen N."/>
            <person name="Okwuonu G."/>
            <person name="Ongeri F."/>
            <person name="Pham C."/>
            <person name="Simmons D."/>
            <person name="Wilczek-Boney K."/>
            <person name="Hale W."/>
            <person name="Jakkamsetti A."/>
            <person name="Pham P."/>
            <person name="Ruth R."/>
            <person name="San Lucas F."/>
            <person name="Warren J."/>
            <person name="Zhang J."/>
            <person name="Zhao Z."/>
            <person name="Zhou C."/>
            <person name="Zhu D."/>
            <person name="Lee S."/>
            <person name="Bess C."/>
            <person name="Blankenburg K."/>
            <person name="Forbes L."/>
            <person name="Fu Q."/>
            <person name="Gubbala S."/>
            <person name="Hirani K."/>
            <person name="Jayaseelan J.C."/>
            <person name="Lara F."/>
            <person name="Munidasa M."/>
            <person name="Palculict T."/>
            <person name="Patil S."/>
            <person name="Pu L.-L."/>
            <person name="Saada N."/>
            <person name="Tang L."/>
            <person name="Weissenberger G."/>
            <person name="Zhu Y."/>
            <person name="Hemphill L."/>
            <person name="Shang Y."/>
            <person name="Youmans B."/>
            <person name="Ayvaz T."/>
            <person name="Ross M."/>
            <person name="Santibanez J."/>
            <person name="Aqrawi P."/>
            <person name="Gross S."/>
            <person name="Joshi V."/>
            <person name="Fowler G."/>
            <person name="Nazareth L."/>
            <person name="Reid J."/>
            <person name="Worley K."/>
            <person name="Petrosino J."/>
            <person name="Highlander S."/>
            <person name="Gibbs R."/>
        </authorList>
    </citation>
    <scope>NUCLEOTIDE SEQUENCE [LARGE SCALE GENOMIC DNA]</scope>
    <source>
        <strain evidence="1 2">ATCC 33394</strain>
    </source>
</reference>
<dbReference type="InterPro" id="IPR027417">
    <property type="entry name" value="P-loop_NTPase"/>
</dbReference>
<name>F0F0H6_9NEIS</name>
<dbReference type="SUPFAM" id="SSF52540">
    <property type="entry name" value="P-loop containing nucleoside triphosphate hydrolases"/>
    <property type="match status" value="1"/>
</dbReference>
<accession>F0F0H6</accession>
<sequence>MKKKQPALCLAQCLQIEKQPAHSRNDAVLQDNLHHNKTGKMKMQKFILLRGHQGSGKSTFAEQKIAEFQKEFPNAQIVHIENDKELTDENGVYRFSREALAQAQQKGMAALKNTLKFGQQHKQNPILIINSNTNQKANACRSLLDLAKKFGFETEVYRLHNFYPNLHHVPESDVLAAYFRLNQNRVKGEIHVPAEQPISAAKQAVIDEMAKFHRMPLDFDETQQTYVTQRFLQCGQRDFTAKTSQKYPKLRVLKYRSSVFYENRFNDALLEMRGLVVDAHGRIIVRPFKKVFNYSERIAKNSKYPIEISENHLVDAVVKVNGFLGVCTHVRLPEDHPSFGAAFQGKTLYSTTGSLDSGFAEMVQNHCSRYENIFME</sequence>
<evidence type="ECO:0000313" key="2">
    <source>
        <dbReference type="Proteomes" id="UP000004088"/>
    </source>
</evidence>